<dbReference type="OrthoDB" id="9767931at2"/>
<gene>
    <name evidence="2" type="ORF">DFP97_106280</name>
</gene>
<sequence length="499" mass="55789">MRDPAPWQKRYERMLVLAVLFGLVSQYLFVGAAAGISVVLFVAGFYGLFFYAIKGRMGGFEKWQGQMSSGWILFIPILLLTLTYALFANQLFRVLNVFALFALIIAQTVLLTRSSVQPWYRSKFYSESMFLGIVKPFSYITVPFSLFNNRLKARGTGATRSKLAKMLLGLVIAAPLLLVVISLLASADEIFLSWLNEIPHVLDLFSFGDGIVRIGAAAIIALYAFCYIWALLFHKSTDNAKSLPAPAEGDSSKESGRIEFDPITAGTLLVSVNFVYVLFVVIQFSYLFGAANGLLPQGAAYAEYARRGFAELIMVALINIGLLICGLHMIRRTSKLAEWIRKLSLSLLIGCTIVMLISAYSRLALYEEAYGYTQTRLLVHGFMVFLGVLLIIAMLRIWKESFSMAKAYICISIIAYVMMNYANLDARIAAQNMERFERTGAIDIAYLGVLSADAAPTLLKLHAKHPNLDGLSEVIEELRSEARARHKWQSWNWSEQRAK</sequence>
<organism evidence="2 3">
    <name type="scientific">Paenibacillus prosopidis</name>
    <dbReference type="NCBI Taxonomy" id="630520"/>
    <lineage>
        <taxon>Bacteria</taxon>
        <taxon>Bacillati</taxon>
        <taxon>Bacillota</taxon>
        <taxon>Bacilli</taxon>
        <taxon>Bacillales</taxon>
        <taxon>Paenibacillaceae</taxon>
        <taxon>Paenibacillus</taxon>
    </lineage>
</organism>
<feature type="transmembrane region" description="Helical" evidence="1">
    <location>
        <begin position="167"/>
        <end position="187"/>
    </location>
</feature>
<feature type="transmembrane region" description="Helical" evidence="1">
    <location>
        <begin position="68"/>
        <end position="87"/>
    </location>
</feature>
<reference evidence="2 3" key="1">
    <citation type="submission" date="2018-07" db="EMBL/GenBank/DDBJ databases">
        <title>Genomic Encyclopedia of Type Strains, Phase III (KMG-III): the genomes of soil and plant-associated and newly described type strains.</title>
        <authorList>
            <person name="Whitman W."/>
        </authorList>
    </citation>
    <scope>NUCLEOTIDE SEQUENCE [LARGE SCALE GENOMIC DNA]</scope>
    <source>
        <strain evidence="2 3">CECT 7506</strain>
    </source>
</reference>
<keyword evidence="1" id="KW-0472">Membrane</keyword>
<keyword evidence="1" id="KW-0812">Transmembrane</keyword>
<feature type="transmembrane region" description="Helical" evidence="1">
    <location>
        <begin position="128"/>
        <end position="147"/>
    </location>
</feature>
<protein>
    <submittedName>
        <fullName evidence="2">Uncharacterized protein DUF4173</fullName>
    </submittedName>
</protein>
<dbReference type="AlphaFoldDB" id="A0A368W4U0"/>
<feature type="transmembrane region" description="Helical" evidence="1">
    <location>
        <begin position="211"/>
        <end position="233"/>
    </location>
</feature>
<dbReference type="Pfam" id="PF13687">
    <property type="entry name" value="DUF4153"/>
    <property type="match status" value="1"/>
</dbReference>
<keyword evidence="3" id="KW-1185">Reference proteome</keyword>
<evidence type="ECO:0000313" key="2">
    <source>
        <dbReference type="EMBL" id="RCW48578.1"/>
    </source>
</evidence>
<evidence type="ECO:0000313" key="3">
    <source>
        <dbReference type="Proteomes" id="UP000252415"/>
    </source>
</evidence>
<feature type="transmembrane region" description="Helical" evidence="1">
    <location>
        <begin position="343"/>
        <end position="365"/>
    </location>
</feature>
<comment type="caution">
    <text evidence="2">The sequence shown here is derived from an EMBL/GenBank/DDBJ whole genome shotgun (WGS) entry which is preliminary data.</text>
</comment>
<feature type="transmembrane region" description="Helical" evidence="1">
    <location>
        <begin position="377"/>
        <end position="395"/>
    </location>
</feature>
<name>A0A368W4U0_9BACL</name>
<proteinExistence type="predicted"/>
<feature type="transmembrane region" description="Helical" evidence="1">
    <location>
        <begin position="15"/>
        <end position="48"/>
    </location>
</feature>
<dbReference type="Proteomes" id="UP000252415">
    <property type="component" value="Unassembled WGS sequence"/>
</dbReference>
<dbReference type="InterPro" id="IPR025291">
    <property type="entry name" value="DUF4153"/>
</dbReference>
<feature type="transmembrane region" description="Helical" evidence="1">
    <location>
        <begin position="308"/>
        <end position="331"/>
    </location>
</feature>
<accession>A0A368W4U0</accession>
<keyword evidence="1" id="KW-1133">Transmembrane helix</keyword>
<dbReference type="RefSeq" id="WP_114380166.1">
    <property type="nucleotide sequence ID" value="NZ_QPJD01000006.1"/>
</dbReference>
<evidence type="ECO:0000256" key="1">
    <source>
        <dbReference type="SAM" id="Phobius"/>
    </source>
</evidence>
<dbReference type="EMBL" id="QPJD01000006">
    <property type="protein sequence ID" value="RCW48578.1"/>
    <property type="molecule type" value="Genomic_DNA"/>
</dbReference>
<feature type="transmembrane region" description="Helical" evidence="1">
    <location>
        <begin position="94"/>
        <end position="116"/>
    </location>
</feature>
<feature type="transmembrane region" description="Helical" evidence="1">
    <location>
        <begin position="263"/>
        <end position="288"/>
    </location>
</feature>